<accession>A0A7G7BDF4</accession>
<dbReference type="EMBL" id="CP045702">
    <property type="protein sequence ID" value="QNE73369.1"/>
    <property type="molecule type" value="Genomic_DNA"/>
</dbReference>
<proteinExistence type="predicted"/>
<dbReference type="PANTHER" id="PTHR38030:SF2">
    <property type="entry name" value="PROTOPORPHYRINOGEN IX DEHYDROGENASE [QUINONE]"/>
    <property type="match status" value="1"/>
</dbReference>
<dbReference type="GO" id="GO:0070819">
    <property type="term" value="F:menaquinone-dependent protoporphyrinogen oxidase activity"/>
    <property type="evidence" value="ECO:0007669"/>
    <property type="project" value="TreeGrafter"/>
</dbReference>
<gene>
    <name evidence="2" type="ORF">F0344_00875</name>
</gene>
<dbReference type="RefSeq" id="WP_185296935.1">
    <property type="nucleotide sequence ID" value="NZ_CP045702.1"/>
</dbReference>
<dbReference type="SUPFAM" id="SSF52218">
    <property type="entry name" value="Flavoproteins"/>
    <property type="match status" value="1"/>
</dbReference>
<dbReference type="Gene3D" id="3.40.50.360">
    <property type="match status" value="1"/>
</dbReference>
<dbReference type="AlphaFoldDB" id="A0A7G7BDF4"/>
<dbReference type="InterPro" id="IPR008254">
    <property type="entry name" value="Flavodoxin/NO_synth"/>
</dbReference>
<dbReference type="GO" id="GO:0010181">
    <property type="term" value="F:FMN binding"/>
    <property type="evidence" value="ECO:0007669"/>
    <property type="project" value="InterPro"/>
</dbReference>
<evidence type="ECO:0000313" key="3">
    <source>
        <dbReference type="Proteomes" id="UP000515307"/>
    </source>
</evidence>
<dbReference type="PROSITE" id="PS50902">
    <property type="entry name" value="FLAVODOXIN_LIKE"/>
    <property type="match status" value="1"/>
</dbReference>
<evidence type="ECO:0000313" key="2">
    <source>
        <dbReference type="EMBL" id="QNE73369.1"/>
    </source>
</evidence>
<reference evidence="3" key="1">
    <citation type="submission" date="2019-10" db="EMBL/GenBank/DDBJ databases">
        <title>Antimicrobial potential of Antarctic Bacteria.</title>
        <authorList>
            <person name="Benaud N."/>
            <person name="Edwards R.J."/>
            <person name="Ferrari B.C."/>
        </authorList>
    </citation>
    <scope>NUCLEOTIDE SEQUENCE [LARGE SCALE GENOMIC DNA]</scope>
    <source>
        <strain evidence="3">NBSH44</strain>
    </source>
</reference>
<dbReference type="InterPro" id="IPR026816">
    <property type="entry name" value="Flavodoxin_dom"/>
</dbReference>
<name>A0A7G7BDF4_9ACTN</name>
<dbReference type="Pfam" id="PF12724">
    <property type="entry name" value="Flavodoxin_5"/>
    <property type="match status" value="1"/>
</dbReference>
<dbReference type="PANTHER" id="PTHR38030">
    <property type="entry name" value="PROTOPORPHYRINOGEN IX DEHYDROGENASE [MENAQUINONE]"/>
    <property type="match status" value="1"/>
</dbReference>
<protein>
    <submittedName>
        <fullName evidence="2">Flavodoxin</fullName>
    </submittedName>
</protein>
<sequence>MLIAYGTKNGSTAEIAGVIASVLHDAGLMTDVRPAAEVEDITPYDAVVLGGALYAGRWHRDARRFTRKHRRGLAERPVWLFSSGPLDPSASERDLPPVPGARRAERRTLAREHVTFGGKLEAGAQGRVARMILEQGRGGDFRDMDRIAEWATGIADDLAAGTQGP</sequence>
<organism evidence="2 3">
    <name type="scientific">Streptomyces finlayi</name>
    <dbReference type="NCBI Taxonomy" id="67296"/>
    <lineage>
        <taxon>Bacteria</taxon>
        <taxon>Bacillati</taxon>
        <taxon>Actinomycetota</taxon>
        <taxon>Actinomycetes</taxon>
        <taxon>Kitasatosporales</taxon>
        <taxon>Streptomycetaceae</taxon>
        <taxon>Streptomyces</taxon>
    </lineage>
</organism>
<dbReference type="GO" id="GO:0006783">
    <property type="term" value="P:heme biosynthetic process"/>
    <property type="evidence" value="ECO:0007669"/>
    <property type="project" value="TreeGrafter"/>
</dbReference>
<evidence type="ECO:0000259" key="1">
    <source>
        <dbReference type="PROSITE" id="PS50902"/>
    </source>
</evidence>
<feature type="domain" description="Flavodoxin-like" evidence="1">
    <location>
        <begin position="1"/>
        <end position="155"/>
    </location>
</feature>
<keyword evidence="3" id="KW-1185">Reference proteome</keyword>
<dbReference type="InterPro" id="IPR052200">
    <property type="entry name" value="Protoporphyrinogen_IX_DH"/>
</dbReference>
<dbReference type="KEGG" id="sfiy:F0344_00875"/>
<dbReference type="Proteomes" id="UP000515307">
    <property type="component" value="Chromosome"/>
</dbReference>
<dbReference type="InterPro" id="IPR029039">
    <property type="entry name" value="Flavoprotein-like_sf"/>
</dbReference>